<evidence type="ECO:0000313" key="2">
    <source>
        <dbReference type="Proteomes" id="UP000315753"/>
    </source>
</evidence>
<organism evidence="1 2">
    <name type="scientific">Ureibacillus terrenus</name>
    <dbReference type="NCBI Taxonomy" id="118246"/>
    <lineage>
        <taxon>Bacteria</taxon>
        <taxon>Bacillati</taxon>
        <taxon>Bacillota</taxon>
        <taxon>Bacilli</taxon>
        <taxon>Bacillales</taxon>
        <taxon>Caryophanaceae</taxon>
        <taxon>Ureibacillus</taxon>
    </lineage>
</organism>
<dbReference type="RefSeq" id="WP_141602223.1">
    <property type="nucleotide sequence ID" value="NZ_JARMSB010000029.1"/>
</dbReference>
<dbReference type="AlphaFoldDB" id="A0A540V2H6"/>
<evidence type="ECO:0000313" key="1">
    <source>
        <dbReference type="EMBL" id="TQE90931.1"/>
    </source>
</evidence>
<accession>A0A540V2H6</accession>
<keyword evidence="2" id="KW-1185">Reference proteome</keyword>
<sequence length="100" mass="11338">MMAVDDGRLIDLMAPSVFIFRGFLIRRRQLGVFSTAYENAGHRQLSTVNILESTGQRFRKPLPSIPKGAKFDKTKNVFVVLLYIASASKLLVSSKFFHEF</sequence>
<protein>
    <submittedName>
        <fullName evidence="1">Uncharacterized protein</fullName>
    </submittedName>
</protein>
<comment type="caution">
    <text evidence="1">The sequence shown here is derived from an EMBL/GenBank/DDBJ whole genome shotgun (WGS) entry which is preliminary data.</text>
</comment>
<name>A0A540V2H6_9BACL</name>
<gene>
    <name evidence="1" type="ORF">FKZ59_07965</name>
</gene>
<reference evidence="1 2" key="1">
    <citation type="submission" date="2019-06" db="EMBL/GenBank/DDBJ databases">
        <title>Genome sequence of Ureibacillus terrenus.</title>
        <authorList>
            <person name="Maclea K.S."/>
            <person name="Simoes M."/>
        </authorList>
    </citation>
    <scope>NUCLEOTIDE SEQUENCE [LARGE SCALE GENOMIC DNA]</scope>
    <source>
        <strain evidence="1 2">ATCC BAA-384</strain>
    </source>
</reference>
<dbReference type="Proteomes" id="UP000315753">
    <property type="component" value="Unassembled WGS sequence"/>
</dbReference>
<dbReference type="EMBL" id="VIGD01000008">
    <property type="protein sequence ID" value="TQE90931.1"/>
    <property type="molecule type" value="Genomic_DNA"/>
</dbReference>
<proteinExistence type="predicted"/>